<dbReference type="PROSITE" id="PS52019">
    <property type="entry name" value="PKS_MFAS_DH"/>
    <property type="match status" value="1"/>
</dbReference>
<dbReference type="Proteomes" id="UP001218218">
    <property type="component" value="Unassembled WGS sequence"/>
</dbReference>
<dbReference type="SUPFAM" id="SSF55048">
    <property type="entry name" value="Probable ACP-binding domain of malonyl-CoA ACP transacylase"/>
    <property type="match status" value="1"/>
</dbReference>
<accession>A0AAD7AVY2</accession>
<dbReference type="SUPFAM" id="SSF52151">
    <property type="entry name" value="FabD/lysophospholipase-like"/>
    <property type="match status" value="1"/>
</dbReference>
<reference evidence="7" key="1">
    <citation type="submission" date="2023-03" db="EMBL/GenBank/DDBJ databases">
        <title>Massive genome expansion in bonnet fungi (Mycena s.s.) driven by repeated elements and novel gene families across ecological guilds.</title>
        <authorList>
            <consortium name="Lawrence Berkeley National Laboratory"/>
            <person name="Harder C.B."/>
            <person name="Miyauchi S."/>
            <person name="Viragh M."/>
            <person name="Kuo A."/>
            <person name="Thoen E."/>
            <person name="Andreopoulos B."/>
            <person name="Lu D."/>
            <person name="Skrede I."/>
            <person name="Drula E."/>
            <person name="Henrissat B."/>
            <person name="Morin E."/>
            <person name="Kohler A."/>
            <person name="Barry K."/>
            <person name="LaButti K."/>
            <person name="Morin E."/>
            <person name="Salamov A."/>
            <person name="Lipzen A."/>
            <person name="Mereny Z."/>
            <person name="Hegedus B."/>
            <person name="Baldrian P."/>
            <person name="Stursova M."/>
            <person name="Weitz H."/>
            <person name="Taylor A."/>
            <person name="Grigoriev I.V."/>
            <person name="Nagy L.G."/>
            <person name="Martin F."/>
            <person name="Kauserud H."/>
        </authorList>
    </citation>
    <scope>NUCLEOTIDE SEQUENCE</scope>
    <source>
        <strain evidence="7">CBHHK002</strain>
    </source>
</reference>
<dbReference type="Gene3D" id="3.40.47.10">
    <property type="match status" value="1"/>
</dbReference>
<proteinExistence type="predicted"/>
<dbReference type="GO" id="GO:0006633">
    <property type="term" value="P:fatty acid biosynthetic process"/>
    <property type="evidence" value="ECO:0007669"/>
    <property type="project" value="TreeGrafter"/>
</dbReference>
<dbReference type="InterPro" id="IPR016035">
    <property type="entry name" value="Acyl_Trfase/lysoPLipase"/>
</dbReference>
<keyword evidence="3" id="KW-0597">Phosphoprotein</keyword>
<dbReference type="Gene3D" id="3.10.129.110">
    <property type="entry name" value="Polyketide synthase dehydratase"/>
    <property type="match status" value="1"/>
</dbReference>
<dbReference type="SMART" id="SM00822">
    <property type="entry name" value="PKS_KR"/>
    <property type="match status" value="1"/>
</dbReference>
<dbReference type="Gene3D" id="3.40.50.720">
    <property type="entry name" value="NAD(P)-binding Rossmann-like Domain"/>
    <property type="match status" value="2"/>
</dbReference>
<dbReference type="Pfam" id="PF14765">
    <property type="entry name" value="PS-DH"/>
    <property type="match status" value="1"/>
</dbReference>
<organism evidence="7 8">
    <name type="scientific">Mycena albidolilacea</name>
    <dbReference type="NCBI Taxonomy" id="1033008"/>
    <lineage>
        <taxon>Eukaryota</taxon>
        <taxon>Fungi</taxon>
        <taxon>Dikarya</taxon>
        <taxon>Basidiomycota</taxon>
        <taxon>Agaricomycotina</taxon>
        <taxon>Agaricomycetes</taxon>
        <taxon>Agaricomycetidae</taxon>
        <taxon>Agaricales</taxon>
        <taxon>Marasmiineae</taxon>
        <taxon>Mycenaceae</taxon>
        <taxon>Mycena</taxon>
    </lineage>
</organism>
<comment type="pathway">
    <text evidence="1">Secondary metabolite biosynthesis.</text>
</comment>
<evidence type="ECO:0000256" key="2">
    <source>
        <dbReference type="ARBA" id="ARBA00022450"/>
    </source>
</evidence>
<dbReference type="PROSITE" id="PS00012">
    <property type="entry name" value="PHOSPHOPANTETHEINE"/>
    <property type="match status" value="1"/>
</dbReference>
<feature type="domain" description="PKS/mFAS DH" evidence="6">
    <location>
        <begin position="479"/>
        <end position="762"/>
    </location>
</feature>
<dbReference type="InterPro" id="IPR013968">
    <property type="entry name" value="PKS_KR"/>
</dbReference>
<dbReference type="SMART" id="SM00827">
    <property type="entry name" value="PKS_AT"/>
    <property type="match status" value="1"/>
</dbReference>
<dbReference type="InterPro" id="IPR016039">
    <property type="entry name" value="Thiolase-like"/>
</dbReference>
<dbReference type="Pfam" id="PF00550">
    <property type="entry name" value="PP-binding"/>
    <property type="match status" value="1"/>
</dbReference>
<evidence type="ECO:0000256" key="4">
    <source>
        <dbReference type="ARBA" id="ARBA00022679"/>
    </source>
</evidence>
<dbReference type="PANTHER" id="PTHR43775:SF37">
    <property type="entry name" value="SI:DKEY-61P9.11"/>
    <property type="match status" value="1"/>
</dbReference>
<gene>
    <name evidence="7" type="ORF">DFH08DRAFT_677858</name>
</gene>
<name>A0AAD7AVY2_9AGAR</name>
<dbReference type="InterPro" id="IPR006162">
    <property type="entry name" value="Ppantetheine_attach_site"/>
</dbReference>
<dbReference type="InterPro" id="IPR049552">
    <property type="entry name" value="PKS_DH_N"/>
</dbReference>
<dbReference type="Pfam" id="PF07993">
    <property type="entry name" value="NAD_binding_4"/>
    <property type="match status" value="1"/>
</dbReference>
<dbReference type="InterPro" id="IPR036291">
    <property type="entry name" value="NAD(P)-bd_dom_sf"/>
</dbReference>
<dbReference type="InterPro" id="IPR042104">
    <property type="entry name" value="PKS_dehydratase_sf"/>
</dbReference>
<dbReference type="Pfam" id="PF08659">
    <property type="entry name" value="KR"/>
    <property type="match status" value="1"/>
</dbReference>
<evidence type="ECO:0000256" key="1">
    <source>
        <dbReference type="ARBA" id="ARBA00005179"/>
    </source>
</evidence>
<comment type="caution">
    <text evidence="7">The sequence shown here is derived from an EMBL/GenBank/DDBJ whole genome shotgun (WGS) entry which is preliminary data.</text>
</comment>
<sequence>MSSFGIGGANAHVILEGPPARTEISSQTCAGPVLLMASGLSSRTASTAAEHLARTFSTVPSNPKAAMAVTLGRRSKQMLWRTSAVVTDSTSSVEFLPALLSPRDPNKIVFVFSGQGPQYRDMGRQLFQIFPVFRENVLEMDAVFRALTQKSLIADYGLFDGQSTPLAEPWPISLILPSIAVFQIALYELLSFLNIKPDIVMGHSAGETAVLYVSGAASKAMAVELAVIRGRVFSSIESADGTMAALSCGAEQALELIAAETPVGRDMVADIACYNSPSDVAVAGHKPALQRIVQAAGERSIYARIILTNVPIHSSMMESCRTAYEAELSSLFERYPALHIPLLPTVSTLTGSVWSGSYDAAYFWKSTRDPVLFTSALETLTTLESGLTFVEISPHPVLSSYISRTLDNPDFVLSPVRRPPSGNSQSEHSDLLSFCGRLTVLGHNCVDFQALNGIGYSTAVSIASLPPYPFSKKAFPLYPDTPGVAKQMASRHGPLNSDYLRINKSTHPVLAEHVIRGESIMPAAGFLEMAIEFGASALMDVNFRSILALSSPTPIRVKVPLDGCRWNIMSSPSANISTRAGSLPADKLHADGYLSFEQPSVVADIDIPAIRARCPEHVGTDFYESLSYFSSYGPRFQRVMSAYYGHQEALVSIKGWDKSLGVEKYVLHPAVLDAAFHIMDYKPFTGDLNPNTYFLPSSVKTLLTHMPLKRNYFPAFVYAHVTLISWAPGSLTGDIIMTDDGGRVLCSMRGFQFDQHRIYPLPIDCNPLDILSQSVMRGTPTQHQHNPEVLIRAPATNDDPGPALIEAFEHHLSSMNEDHRILRIFIDDPPRLYNPNSFVFGYTFGEEMMLQWDFSGLNVLQRLDIWVLTDHPAALGLIRAVRFEYPAWSIRLVLFAPTFPVDRREELVNQLPYSLRQEPEFFVSESGEVRVPRMIPFTRLADHRRISATDNYFGSQKLRDSVGMGDATGFIEGVHSLISAVLARNQALHSKPVSNLRILLTHADTRYGYFINLFYSVLGYQVTRIVKDARLSELAAAGNRNFDLVISGYTELEYSQILQLLVQPQGTIFLWNCAEEIISRDLRLNSVAVQRALEEAVLFLEEHIEGISSSLPPASPLSSNPTSLSFLRPSTFRNEFTYLIIGGIGHVGAHIALYLYQASPMFHGARYITVTSRSGRAGVSGAATIVRRIFEYLDQLPDLELQYEAVDATSEPKMRYLIQHLTPPPRGLFVLTSTLVDGTFASLHSQQFEESFRSKLAVLDVLPRAVDVDSLDFLVVFSSVSGTFGNAGQSAYDATNSALEYMVEKIPQAFTFICPGLSDSSMLLRHGDILLPWAISTEEMILWLHDALSRYLEGARFHRYLPNLNWGIMDKVHGMSLIGRHLVPSVESVAVDLGDTTERDEQDTIRRIVQQNLNIPASDMMDDIPLVAYGIDSLSAARLSFLLRPFTQVSQIQLLANLSLNDIFVKIDRPTQLGPVEKVKAVPFNPQDVYVQDLQRWLDILQDNTLNWTLSPHFVLPDSASGLNTVVLTGTTGFLGAHILQELLIRSDVHSVYAINRVDSAGSSILQRQTSVFLQYGLNVLLVTSLKLVLVEVDMASADLNIADKTRNEIIHSATHFIHSAWNVKFSAPAAEFNDLIHGTLALLHLAAAAKASFTFISTIGVYHGSQRSSPCMEEPIENSPHLPSAYSQSKWLAERLVHMGSEILGISTKVVRVGLLTGAENGYWDVSHWLPAIVGSGSHVRCLPDGDGLVSWIPVRVAACAIIDFHDSPEKTLHLVHPYPSTWSSLMSLIAGDLGLQLVPYTEWLARLEYMAQSSFNFESGYSSIKPEDGISAMKLLEFYRTATAHPTKKRTIEQKDAESLGLLPLVAIHKGLCASQSLRSAHALSRVDVHAWMSYWRSVGLVQSSV</sequence>
<dbReference type="Pfam" id="PF00698">
    <property type="entry name" value="Acyl_transf_1"/>
    <property type="match status" value="1"/>
</dbReference>
<dbReference type="InterPro" id="IPR057326">
    <property type="entry name" value="KR_dom"/>
</dbReference>
<evidence type="ECO:0000313" key="8">
    <source>
        <dbReference type="Proteomes" id="UP001218218"/>
    </source>
</evidence>
<dbReference type="InterPro" id="IPR050091">
    <property type="entry name" value="PKS_NRPS_Biosynth_Enz"/>
</dbReference>
<keyword evidence="4 7" id="KW-0808">Transferase</keyword>
<dbReference type="SUPFAM" id="SSF47336">
    <property type="entry name" value="ACP-like"/>
    <property type="match status" value="1"/>
</dbReference>
<dbReference type="InterPro" id="IPR020807">
    <property type="entry name" value="PKS_DH"/>
</dbReference>
<evidence type="ECO:0000259" key="6">
    <source>
        <dbReference type="PROSITE" id="PS52019"/>
    </source>
</evidence>
<dbReference type="InterPro" id="IPR013120">
    <property type="entry name" value="FAR_NAD-bd"/>
</dbReference>
<evidence type="ECO:0000256" key="5">
    <source>
        <dbReference type="PROSITE-ProRule" id="PRU01363"/>
    </source>
</evidence>
<dbReference type="InterPro" id="IPR001227">
    <property type="entry name" value="Ac_transferase_dom_sf"/>
</dbReference>
<feature type="region of interest" description="N-terminal hotdog fold" evidence="5">
    <location>
        <begin position="479"/>
        <end position="601"/>
    </location>
</feature>
<evidence type="ECO:0000313" key="7">
    <source>
        <dbReference type="EMBL" id="KAJ7368835.1"/>
    </source>
</evidence>
<protein>
    <submittedName>
        <fullName evidence="7">Acyl transferase domain-containing protein</fullName>
    </submittedName>
</protein>
<dbReference type="GO" id="GO:0004312">
    <property type="term" value="F:fatty acid synthase activity"/>
    <property type="evidence" value="ECO:0007669"/>
    <property type="project" value="TreeGrafter"/>
</dbReference>
<keyword evidence="8" id="KW-1185">Reference proteome</keyword>
<feature type="region of interest" description="C-terminal hotdog fold" evidence="5">
    <location>
        <begin position="612"/>
        <end position="762"/>
    </location>
</feature>
<feature type="active site" description="Proton donor; for dehydratase activity" evidence="5">
    <location>
        <position position="673"/>
    </location>
</feature>
<dbReference type="SUPFAM" id="SSF51735">
    <property type="entry name" value="NAD(P)-binding Rossmann-fold domains"/>
    <property type="match status" value="2"/>
</dbReference>
<dbReference type="Pfam" id="PF21089">
    <property type="entry name" value="PKS_DH_N"/>
    <property type="match status" value="1"/>
</dbReference>
<dbReference type="InterPro" id="IPR049551">
    <property type="entry name" value="PKS_DH_C"/>
</dbReference>
<evidence type="ECO:0000256" key="3">
    <source>
        <dbReference type="ARBA" id="ARBA00022553"/>
    </source>
</evidence>
<dbReference type="InterPro" id="IPR014043">
    <property type="entry name" value="Acyl_transferase_dom"/>
</dbReference>
<dbReference type="EMBL" id="JARIHO010000001">
    <property type="protein sequence ID" value="KAJ7368835.1"/>
    <property type="molecule type" value="Genomic_DNA"/>
</dbReference>
<dbReference type="InterPro" id="IPR009081">
    <property type="entry name" value="PP-bd_ACP"/>
</dbReference>
<keyword evidence="2" id="KW-0596">Phosphopantetheine</keyword>
<dbReference type="PANTHER" id="PTHR43775">
    <property type="entry name" value="FATTY ACID SYNTHASE"/>
    <property type="match status" value="1"/>
</dbReference>
<dbReference type="InterPro" id="IPR049900">
    <property type="entry name" value="PKS_mFAS_DH"/>
</dbReference>
<dbReference type="InterPro" id="IPR016036">
    <property type="entry name" value="Malonyl_transacylase_ACP-bd"/>
</dbReference>
<dbReference type="GO" id="GO:0044550">
    <property type="term" value="P:secondary metabolite biosynthetic process"/>
    <property type="evidence" value="ECO:0007669"/>
    <property type="project" value="UniProtKB-ARBA"/>
</dbReference>
<feature type="active site" description="Proton acceptor; for dehydratase activity" evidence="5">
    <location>
        <position position="513"/>
    </location>
</feature>
<dbReference type="Gene3D" id="3.40.366.10">
    <property type="entry name" value="Malonyl-Coenzyme A Acyl Carrier Protein, domain 2"/>
    <property type="match status" value="1"/>
</dbReference>
<dbReference type="InterPro" id="IPR036736">
    <property type="entry name" value="ACP-like_sf"/>
</dbReference>
<dbReference type="SMART" id="SM00826">
    <property type="entry name" value="PKS_DH"/>
    <property type="match status" value="1"/>
</dbReference>